<name>A0A0L0WD32_GOTPU</name>
<evidence type="ECO:0000313" key="1">
    <source>
        <dbReference type="EMBL" id="KNF09351.1"/>
    </source>
</evidence>
<accession>A0A0L0WD32</accession>
<dbReference type="STRING" id="1503.CLPU_3c01290"/>
<dbReference type="PATRIC" id="fig|1503.3.peg.1994"/>
<organism evidence="1 2">
    <name type="scientific">Gottschalkia purinilytica</name>
    <name type="common">Clostridium purinilyticum</name>
    <dbReference type="NCBI Taxonomy" id="1503"/>
    <lineage>
        <taxon>Bacteria</taxon>
        <taxon>Bacillati</taxon>
        <taxon>Bacillota</taxon>
        <taxon>Tissierellia</taxon>
        <taxon>Tissierellales</taxon>
        <taxon>Gottschalkiaceae</taxon>
        <taxon>Gottschalkia</taxon>
    </lineage>
</organism>
<dbReference type="InterPro" id="IPR003789">
    <property type="entry name" value="Asn/Gln_tRNA_amidoTrase-B-like"/>
</dbReference>
<dbReference type="AlphaFoldDB" id="A0A0L0WD32"/>
<dbReference type="EMBL" id="LGSS01000003">
    <property type="protein sequence ID" value="KNF09351.1"/>
    <property type="molecule type" value="Genomic_DNA"/>
</dbReference>
<dbReference type="Pfam" id="PF09424">
    <property type="entry name" value="YqeY"/>
    <property type="match status" value="1"/>
</dbReference>
<proteinExistence type="predicted"/>
<dbReference type="GO" id="GO:0016884">
    <property type="term" value="F:carbon-nitrogen ligase activity, with glutamine as amido-N-donor"/>
    <property type="evidence" value="ECO:0007669"/>
    <property type="project" value="InterPro"/>
</dbReference>
<comment type="caution">
    <text evidence="1">The sequence shown here is derived from an EMBL/GenBank/DDBJ whole genome shotgun (WGS) entry which is preliminary data.</text>
</comment>
<dbReference type="RefSeq" id="WP_050354344.1">
    <property type="nucleotide sequence ID" value="NZ_LGSS01000003.1"/>
</dbReference>
<dbReference type="InterPro" id="IPR042184">
    <property type="entry name" value="YqeY/Aim41_N"/>
</dbReference>
<sequence length="147" mass="16775">MSLKDKLMDDLKASMKDRDKVRKNVVTMIRAAIKQKEVDERIELDDDGIIDIISKQVKQKRDVIDDFKKGDRQDLVELTEKEIQILLEYLPLQLTEEELKVIVKAAIEEVGASSVKDMGKIMSNVLPKVKGRADGSLVNKIIRENLK</sequence>
<protein>
    <submittedName>
        <fullName evidence="1">GatB/YqeY domain-containing protein</fullName>
    </submittedName>
</protein>
<reference evidence="2" key="1">
    <citation type="submission" date="2015-07" db="EMBL/GenBank/DDBJ databases">
        <title>Draft genome sequence of the purine-degrading Gottschalkia purinilyticum DSM 1384 (formerly Clostridium purinilyticum).</title>
        <authorList>
            <person name="Poehlein A."/>
            <person name="Schiel-Bengelsdorf B."/>
            <person name="Bengelsdorf F.R."/>
            <person name="Daniel R."/>
            <person name="Duerre P."/>
        </authorList>
    </citation>
    <scope>NUCLEOTIDE SEQUENCE [LARGE SCALE GENOMIC DNA]</scope>
    <source>
        <strain evidence="2">DSM 1384</strain>
    </source>
</reference>
<dbReference type="InterPro" id="IPR023168">
    <property type="entry name" value="GatB_Yqey_C_2"/>
</dbReference>
<dbReference type="SUPFAM" id="SSF89095">
    <property type="entry name" value="GatB/YqeY motif"/>
    <property type="match status" value="1"/>
</dbReference>
<dbReference type="Gene3D" id="1.10.10.410">
    <property type="match status" value="1"/>
</dbReference>
<keyword evidence="2" id="KW-1185">Reference proteome</keyword>
<evidence type="ECO:0000313" key="2">
    <source>
        <dbReference type="Proteomes" id="UP000037267"/>
    </source>
</evidence>
<gene>
    <name evidence="1" type="ORF">CLPU_3c01290</name>
</gene>
<dbReference type="Proteomes" id="UP000037267">
    <property type="component" value="Unassembled WGS sequence"/>
</dbReference>
<dbReference type="InterPro" id="IPR019004">
    <property type="entry name" value="YqeY/Aim41"/>
</dbReference>
<dbReference type="PANTHER" id="PTHR28055:SF1">
    <property type="entry name" value="ALTERED INHERITANCE OF MITOCHONDRIA PROTEIN 41, MITOCHONDRIAL"/>
    <property type="match status" value="1"/>
</dbReference>
<dbReference type="Gene3D" id="1.10.1510.10">
    <property type="entry name" value="Uncharacterised protein YqeY/AIM41 PF09424, N-terminal domain"/>
    <property type="match status" value="1"/>
</dbReference>
<dbReference type="PANTHER" id="PTHR28055">
    <property type="entry name" value="ALTERED INHERITANCE OF MITOCHONDRIA PROTEIN 41, MITOCHONDRIAL"/>
    <property type="match status" value="1"/>
</dbReference>
<dbReference type="OrthoDB" id="9794041at2"/>